<accession>A0A6A6PQ82</accession>
<keyword evidence="2" id="KW-1185">Reference proteome</keyword>
<reference evidence="1" key="1">
    <citation type="journal article" date="2020" name="Stud. Mycol.">
        <title>101 Dothideomycetes genomes: a test case for predicting lifestyles and emergence of pathogens.</title>
        <authorList>
            <person name="Haridas S."/>
            <person name="Albert R."/>
            <person name="Binder M."/>
            <person name="Bloem J."/>
            <person name="Labutti K."/>
            <person name="Salamov A."/>
            <person name="Andreopoulos B."/>
            <person name="Baker S."/>
            <person name="Barry K."/>
            <person name="Bills G."/>
            <person name="Bluhm B."/>
            <person name="Cannon C."/>
            <person name="Castanera R."/>
            <person name="Culley D."/>
            <person name="Daum C."/>
            <person name="Ezra D."/>
            <person name="Gonzalez J."/>
            <person name="Henrissat B."/>
            <person name="Kuo A."/>
            <person name="Liang C."/>
            <person name="Lipzen A."/>
            <person name="Lutzoni F."/>
            <person name="Magnuson J."/>
            <person name="Mondo S."/>
            <person name="Nolan M."/>
            <person name="Ohm R."/>
            <person name="Pangilinan J."/>
            <person name="Park H.-J."/>
            <person name="Ramirez L."/>
            <person name="Alfaro M."/>
            <person name="Sun H."/>
            <person name="Tritt A."/>
            <person name="Yoshinaga Y."/>
            <person name="Zwiers L.-H."/>
            <person name="Turgeon B."/>
            <person name="Goodwin S."/>
            <person name="Spatafora J."/>
            <person name="Crous P."/>
            <person name="Grigoriev I."/>
        </authorList>
    </citation>
    <scope>NUCLEOTIDE SEQUENCE</scope>
    <source>
        <strain evidence="1">CBS 113389</strain>
    </source>
</reference>
<dbReference type="Proteomes" id="UP000799767">
    <property type="component" value="Unassembled WGS sequence"/>
</dbReference>
<evidence type="ECO:0008006" key="3">
    <source>
        <dbReference type="Google" id="ProtNLM"/>
    </source>
</evidence>
<organism evidence="1 2">
    <name type="scientific">Neohortaea acidophila</name>
    <dbReference type="NCBI Taxonomy" id="245834"/>
    <lineage>
        <taxon>Eukaryota</taxon>
        <taxon>Fungi</taxon>
        <taxon>Dikarya</taxon>
        <taxon>Ascomycota</taxon>
        <taxon>Pezizomycotina</taxon>
        <taxon>Dothideomycetes</taxon>
        <taxon>Dothideomycetidae</taxon>
        <taxon>Mycosphaerellales</taxon>
        <taxon>Teratosphaeriaceae</taxon>
        <taxon>Neohortaea</taxon>
    </lineage>
</organism>
<dbReference type="EMBL" id="MU001637">
    <property type="protein sequence ID" value="KAF2481831.1"/>
    <property type="molecule type" value="Genomic_DNA"/>
</dbReference>
<sequence>MTNHFDPRRSTDDALNFRCDSVRILVGPDKDCFSLPRSVITSSAGFLRHRFSNNQNEIHIFETCPTSAPITFNTYANWLHTRTIPLTARAKSPRTGTGSQPEELQSLELGHLYLLGEGLQDEEFKNSVVDALIANFHDGHLPGPICIETIYNWTMEKNDRHRRVLAQAYAKLGNKSHFKSLRDKVPADFFVDVCMALTEVRDPAESTILVGSNCAFHHHFETERCGDDGRPKKRARVEEGKD</sequence>
<evidence type="ECO:0000313" key="1">
    <source>
        <dbReference type="EMBL" id="KAF2481831.1"/>
    </source>
</evidence>
<dbReference type="GeneID" id="54478348"/>
<name>A0A6A6PQ82_9PEZI</name>
<protein>
    <recommendedName>
        <fullName evidence="3">BTB domain-containing protein</fullName>
    </recommendedName>
</protein>
<evidence type="ECO:0000313" key="2">
    <source>
        <dbReference type="Proteomes" id="UP000799767"/>
    </source>
</evidence>
<dbReference type="AlphaFoldDB" id="A0A6A6PQ82"/>
<dbReference type="RefSeq" id="XP_033588401.1">
    <property type="nucleotide sequence ID" value="XM_033737346.1"/>
</dbReference>
<proteinExistence type="predicted"/>
<gene>
    <name evidence="1" type="ORF">BDY17DRAFT_325345</name>
</gene>